<evidence type="ECO:0000313" key="2">
    <source>
        <dbReference type="EMBL" id="KAI9165203.1"/>
    </source>
</evidence>
<comment type="caution">
    <text evidence="2">The sequence shown here is derived from an EMBL/GenBank/DDBJ whole genome shotgun (WGS) entry which is preliminary data.</text>
</comment>
<protein>
    <submittedName>
        <fullName evidence="2">Uncharacterized protein</fullName>
    </submittedName>
</protein>
<reference evidence="2" key="2">
    <citation type="submission" date="2023-02" db="EMBL/GenBank/DDBJ databases">
        <authorList>
            <person name="Swenson N.G."/>
            <person name="Wegrzyn J.L."/>
            <person name="Mcevoy S.L."/>
        </authorList>
    </citation>
    <scope>NUCLEOTIDE SEQUENCE</scope>
    <source>
        <strain evidence="2">91603</strain>
        <tissue evidence="2">Leaf</tissue>
    </source>
</reference>
<keyword evidence="3" id="KW-1185">Reference proteome</keyword>
<reference evidence="2" key="1">
    <citation type="journal article" date="2022" name="Plant J.">
        <title>Strategies of tolerance reflected in two North American maple genomes.</title>
        <authorList>
            <person name="McEvoy S.L."/>
            <person name="Sezen U.U."/>
            <person name="Trouern-Trend A."/>
            <person name="McMahon S.M."/>
            <person name="Schaberg P.G."/>
            <person name="Yang J."/>
            <person name="Wegrzyn J.L."/>
            <person name="Swenson N.G."/>
        </authorList>
    </citation>
    <scope>NUCLEOTIDE SEQUENCE</scope>
    <source>
        <strain evidence="2">91603</strain>
    </source>
</reference>
<proteinExistence type="predicted"/>
<feature type="region of interest" description="Disordered" evidence="1">
    <location>
        <begin position="52"/>
        <end position="90"/>
    </location>
</feature>
<gene>
    <name evidence="2" type="ORF">LWI28_009551</name>
</gene>
<organism evidence="2 3">
    <name type="scientific">Acer negundo</name>
    <name type="common">Box elder</name>
    <dbReference type="NCBI Taxonomy" id="4023"/>
    <lineage>
        <taxon>Eukaryota</taxon>
        <taxon>Viridiplantae</taxon>
        <taxon>Streptophyta</taxon>
        <taxon>Embryophyta</taxon>
        <taxon>Tracheophyta</taxon>
        <taxon>Spermatophyta</taxon>
        <taxon>Magnoliopsida</taxon>
        <taxon>eudicotyledons</taxon>
        <taxon>Gunneridae</taxon>
        <taxon>Pentapetalae</taxon>
        <taxon>rosids</taxon>
        <taxon>malvids</taxon>
        <taxon>Sapindales</taxon>
        <taxon>Sapindaceae</taxon>
        <taxon>Hippocastanoideae</taxon>
        <taxon>Acereae</taxon>
        <taxon>Acer</taxon>
    </lineage>
</organism>
<sequence>MAVQVIRWKHDLEKEVIRSTCRAYERNELRNQLEEWKRILVTVEEMEAKDAALDPNPVPVNDTASSNRLSYGDAGALRSRRIGRTKSERA</sequence>
<dbReference type="AlphaFoldDB" id="A0AAD5IIW6"/>
<dbReference type="EMBL" id="JAJSOW010000105">
    <property type="protein sequence ID" value="KAI9165203.1"/>
    <property type="molecule type" value="Genomic_DNA"/>
</dbReference>
<dbReference type="Proteomes" id="UP001064489">
    <property type="component" value="Chromosome 10"/>
</dbReference>
<evidence type="ECO:0000313" key="3">
    <source>
        <dbReference type="Proteomes" id="UP001064489"/>
    </source>
</evidence>
<name>A0AAD5IIW6_ACENE</name>
<evidence type="ECO:0000256" key="1">
    <source>
        <dbReference type="SAM" id="MobiDB-lite"/>
    </source>
</evidence>
<accession>A0AAD5IIW6</accession>